<evidence type="ECO:0000313" key="2">
    <source>
        <dbReference type="Proteomes" id="UP001175211"/>
    </source>
</evidence>
<sequence>MNPTELHRKLEESRDFQDRFFAFLDDIIVHDLLDGIPFNHDGNPRTERPPVVPSEDATAEEWDIFRSVIEQEVKYVGEHLQRHVHKPVCYKYDHSTCRFQFPHDYVSISFYDPELKSIVLACRDIWVNYHNRSILVFSHFNHDLRFVLSGKSCKSAMFYITDYITKMSVKMYELLTLL</sequence>
<dbReference type="GeneID" id="85351744"/>
<dbReference type="AlphaFoldDB" id="A0AA39JC45"/>
<dbReference type="RefSeq" id="XP_060322789.1">
    <property type="nucleotide sequence ID" value="XM_060468196.1"/>
</dbReference>
<accession>A0AA39JC45</accession>
<feature type="non-terminal residue" evidence="1">
    <location>
        <position position="178"/>
    </location>
</feature>
<reference evidence="1" key="1">
    <citation type="submission" date="2023-06" db="EMBL/GenBank/DDBJ databases">
        <authorList>
            <consortium name="Lawrence Berkeley National Laboratory"/>
            <person name="Ahrendt S."/>
            <person name="Sahu N."/>
            <person name="Indic B."/>
            <person name="Wong-Bajracharya J."/>
            <person name="Merenyi Z."/>
            <person name="Ke H.-M."/>
            <person name="Monk M."/>
            <person name="Kocsube S."/>
            <person name="Drula E."/>
            <person name="Lipzen A."/>
            <person name="Balint B."/>
            <person name="Henrissat B."/>
            <person name="Andreopoulos B."/>
            <person name="Martin F.M."/>
            <person name="Harder C.B."/>
            <person name="Rigling D."/>
            <person name="Ford K.L."/>
            <person name="Foster G.D."/>
            <person name="Pangilinan J."/>
            <person name="Papanicolaou A."/>
            <person name="Barry K."/>
            <person name="LaButti K."/>
            <person name="Viragh M."/>
            <person name="Koriabine M."/>
            <person name="Yan M."/>
            <person name="Riley R."/>
            <person name="Champramary S."/>
            <person name="Plett K.L."/>
            <person name="Tsai I.J."/>
            <person name="Slot J."/>
            <person name="Sipos G."/>
            <person name="Plett J."/>
            <person name="Nagy L.G."/>
            <person name="Grigoriev I.V."/>
        </authorList>
    </citation>
    <scope>NUCLEOTIDE SEQUENCE</scope>
    <source>
        <strain evidence="1">CCBAS 213</strain>
    </source>
</reference>
<comment type="caution">
    <text evidence="1">The sequence shown here is derived from an EMBL/GenBank/DDBJ whole genome shotgun (WGS) entry which is preliminary data.</text>
</comment>
<gene>
    <name evidence="1" type="ORF">EV420DRAFT_1280279</name>
</gene>
<evidence type="ECO:0000313" key="1">
    <source>
        <dbReference type="EMBL" id="KAK0437968.1"/>
    </source>
</evidence>
<keyword evidence="2" id="KW-1185">Reference proteome</keyword>
<dbReference type="EMBL" id="JAUEPS010000102">
    <property type="protein sequence ID" value="KAK0437968.1"/>
    <property type="molecule type" value="Genomic_DNA"/>
</dbReference>
<organism evidence="1 2">
    <name type="scientific">Armillaria tabescens</name>
    <name type="common">Ringless honey mushroom</name>
    <name type="synonym">Agaricus tabescens</name>
    <dbReference type="NCBI Taxonomy" id="1929756"/>
    <lineage>
        <taxon>Eukaryota</taxon>
        <taxon>Fungi</taxon>
        <taxon>Dikarya</taxon>
        <taxon>Basidiomycota</taxon>
        <taxon>Agaricomycotina</taxon>
        <taxon>Agaricomycetes</taxon>
        <taxon>Agaricomycetidae</taxon>
        <taxon>Agaricales</taxon>
        <taxon>Marasmiineae</taxon>
        <taxon>Physalacriaceae</taxon>
        <taxon>Desarmillaria</taxon>
    </lineage>
</organism>
<name>A0AA39JC45_ARMTA</name>
<proteinExistence type="predicted"/>
<protein>
    <submittedName>
        <fullName evidence="1">Uncharacterized protein</fullName>
    </submittedName>
</protein>
<dbReference type="Proteomes" id="UP001175211">
    <property type="component" value="Unassembled WGS sequence"/>
</dbReference>